<organism evidence="1 2">
    <name type="scientific">Roseibium algicola</name>
    <dbReference type="NCBI Taxonomy" id="2857014"/>
    <lineage>
        <taxon>Bacteria</taxon>
        <taxon>Pseudomonadati</taxon>
        <taxon>Pseudomonadota</taxon>
        <taxon>Alphaproteobacteria</taxon>
        <taxon>Hyphomicrobiales</taxon>
        <taxon>Stappiaceae</taxon>
        <taxon>Roseibium</taxon>
    </lineage>
</organism>
<dbReference type="RefSeq" id="WP_077292262.1">
    <property type="nucleotide sequence ID" value="NZ_CP019630.1"/>
</dbReference>
<keyword evidence="2" id="KW-1185">Reference proteome</keyword>
<dbReference type="InterPro" id="IPR009962">
    <property type="entry name" value="DUF1488"/>
</dbReference>
<evidence type="ECO:0008006" key="3">
    <source>
        <dbReference type="Google" id="ProtNLM"/>
    </source>
</evidence>
<reference evidence="1 2" key="1">
    <citation type="submission" date="2017-02" db="EMBL/GenBank/DDBJ databases">
        <authorList>
            <person name="Jeong S."/>
        </authorList>
    </citation>
    <scope>NUCLEOTIDE SEQUENCE [LARGE SCALE GENOMIC DNA]</scope>
    <source>
        <strain evidence="1 2">RMAR6-6</strain>
    </source>
</reference>
<accession>A0ABM6I5I5</accession>
<evidence type="ECO:0000313" key="1">
    <source>
        <dbReference type="EMBL" id="AQQ05663.1"/>
    </source>
</evidence>
<gene>
    <name evidence="1" type="ORF">B0E33_20565</name>
</gene>
<sequence>MALTFPNHSRSYDPGKQSIRFTGYDGVFEISVFVEVAILQAMTKERLSEEIHYLAAFDGLRAAIERHTSKTYSRRRRATVVLTKADIK</sequence>
<proteinExistence type="predicted"/>
<dbReference type="SUPFAM" id="SSF160272">
    <property type="entry name" value="Shew3726-like"/>
    <property type="match status" value="1"/>
</dbReference>
<name>A0ABM6I5I5_9HYPH</name>
<evidence type="ECO:0000313" key="2">
    <source>
        <dbReference type="Proteomes" id="UP000188174"/>
    </source>
</evidence>
<dbReference type="EMBL" id="CP019630">
    <property type="protein sequence ID" value="AQQ05663.1"/>
    <property type="molecule type" value="Genomic_DNA"/>
</dbReference>
<dbReference type="Pfam" id="PF07369">
    <property type="entry name" value="DUF1488"/>
    <property type="match status" value="1"/>
</dbReference>
<protein>
    <recommendedName>
        <fullName evidence="3">DUF1488 domain-containing protein</fullName>
    </recommendedName>
</protein>
<dbReference type="Proteomes" id="UP000188174">
    <property type="component" value="Chromosome"/>
</dbReference>
<dbReference type="InterPro" id="IPR036692">
    <property type="entry name" value="Shew3726-like_sf"/>
</dbReference>